<evidence type="ECO:0000313" key="1">
    <source>
        <dbReference type="EMBL" id="VDK23342.1"/>
    </source>
</evidence>
<dbReference type="Proteomes" id="UP000282613">
    <property type="component" value="Unassembled WGS sequence"/>
</dbReference>
<evidence type="ECO:0000313" key="3">
    <source>
        <dbReference type="WBParaSite" id="TASK_0000161001-mRNA-1"/>
    </source>
</evidence>
<accession>A0A0R3VW17</accession>
<protein>
    <submittedName>
        <fullName evidence="3">PH domain-containing protein</fullName>
    </submittedName>
</protein>
<reference evidence="3" key="1">
    <citation type="submission" date="2017-02" db="UniProtKB">
        <authorList>
            <consortium name="WormBaseParasite"/>
        </authorList>
    </citation>
    <scope>IDENTIFICATION</scope>
</reference>
<dbReference type="EMBL" id="UYRS01000473">
    <property type="protein sequence ID" value="VDK23342.1"/>
    <property type="molecule type" value="Genomic_DNA"/>
</dbReference>
<reference evidence="1 2" key="2">
    <citation type="submission" date="2018-11" db="EMBL/GenBank/DDBJ databases">
        <authorList>
            <consortium name="Pathogen Informatics"/>
        </authorList>
    </citation>
    <scope>NUCLEOTIDE SEQUENCE [LARGE SCALE GENOMIC DNA]</scope>
</reference>
<dbReference type="WBParaSite" id="TASK_0000161001-mRNA-1">
    <property type="protein sequence ID" value="TASK_0000161001-mRNA-1"/>
    <property type="gene ID" value="TASK_0000161001"/>
</dbReference>
<name>A0A0R3VW17_TAEAS</name>
<proteinExistence type="predicted"/>
<keyword evidence="2" id="KW-1185">Reference proteome</keyword>
<evidence type="ECO:0000313" key="2">
    <source>
        <dbReference type="Proteomes" id="UP000282613"/>
    </source>
</evidence>
<gene>
    <name evidence="1" type="ORF">TASK_LOCUS1611</name>
</gene>
<sequence length="124" mass="13655">MEHEPLISEQAIKIGNSIINKAKIWEPSWLVKSFSQSIKAGRYLLWIRRSRGPELNLDQTLGLASESGADFDGSTPIVANPSGVKEVYVLRMGESLTSRNGRAESTSIFDISLALVFCKEASNK</sequence>
<dbReference type="AlphaFoldDB" id="A0A0R3VW17"/>
<organism evidence="3">
    <name type="scientific">Taenia asiatica</name>
    <name type="common">Asian tapeworm</name>
    <dbReference type="NCBI Taxonomy" id="60517"/>
    <lineage>
        <taxon>Eukaryota</taxon>
        <taxon>Metazoa</taxon>
        <taxon>Spiralia</taxon>
        <taxon>Lophotrochozoa</taxon>
        <taxon>Platyhelminthes</taxon>
        <taxon>Cestoda</taxon>
        <taxon>Eucestoda</taxon>
        <taxon>Cyclophyllidea</taxon>
        <taxon>Taeniidae</taxon>
        <taxon>Taenia</taxon>
    </lineage>
</organism>